<evidence type="ECO:0000313" key="5">
    <source>
        <dbReference type="EMBL" id="QWS78928.1"/>
    </source>
</evidence>
<evidence type="ECO:0000313" key="3">
    <source>
        <dbReference type="EMBL" id="QWS78841.1"/>
    </source>
</evidence>
<evidence type="ECO:0000313" key="1">
    <source>
        <dbReference type="EMBL" id="QWS78759.1"/>
    </source>
</evidence>
<evidence type="ECO:0000313" key="4">
    <source>
        <dbReference type="EMBL" id="QWS78896.1"/>
    </source>
</evidence>
<dbReference type="AlphaFoldDB" id="A0A8F2DER7"/>
<dbReference type="EMBL" id="MT872803">
    <property type="protein sequence ID" value="QWS78798.1"/>
    <property type="molecule type" value="Genomic_DNA"/>
</dbReference>
<dbReference type="EMBL" id="MT872808">
    <property type="protein sequence ID" value="QWS78896.1"/>
    <property type="molecule type" value="Genomic_DNA"/>
</dbReference>
<accession>A0A8F2DER7</accession>
<name>A0A8F2DER7_9MOLU</name>
<dbReference type="EMBL" id="MT872800">
    <property type="protein sequence ID" value="QWS78759.1"/>
    <property type="molecule type" value="Genomic_DNA"/>
</dbReference>
<evidence type="ECO:0000313" key="6">
    <source>
        <dbReference type="EMBL" id="QWT28834.1"/>
    </source>
</evidence>
<dbReference type="EMBL" id="MT872809">
    <property type="protein sequence ID" value="QWT28834.1"/>
    <property type="molecule type" value="Genomic_DNA"/>
</dbReference>
<reference evidence="1" key="1">
    <citation type="journal article" date="2021" name="Infect. Genet. Evol.">
        <title>Novel prophage-like sequences in Mycoplasma anserisalpingitidis.</title>
        <authorList>
            <person name="Kovacs A.B."/>
            <person name="Wehmann E."/>
            <person name="Svab D."/>
            <person name="Beko K."/>
            <person name="Grozner D."/>
            <person name="Mitter A."/>
            <person name="Bali K."/>
            <person name="Morrow C.J."/>
            <person name="Banyai K."/>
            <person name="Gyuranecz M."/>
        </authorList>
    </citation>
    <scope>NUCLEOTIDE SEQUENCE</scope>
    <source>
        <strain evidence="3">MYCAV264</strain>
        <strain evidence="4">MYCAV332</strain>
        <strain evidence="6">MYCAV333</strain>
        <strain evidence="1">MYCAV34</strain>
        <strain evidence="5">MYCAV342</strain>
        <strain evidence="2">MYCAV68</strain>
    </source>
</reference>
<sequence length="178" mass="21289">MTKEKLIENLLKYKEEILNKTWKNEKFFNDKVLDKPKWTWTFQLYYRSERIKDLISELADSNMPIWDDDIKYWTKFLDGKDLKDKASSKNVLAFLKEKIFEFNLELIHSNIKEILMIFLIDLAVSVCRHSNEFIKKINFDFDKVKDIINKKVKKILSGDYSNSRIPTNLPELSELLSK</sequence>
<organism evidence="1">
    <name type="scientific">Mycoplasma anserisalpingitidis</name>
    <dbReference type="NCBI Taxonomy" id="519450"/>
    <lineage>
        <taxon>Bacteria</taxon>
        <taxon>Bacillati</taxon>
        <taxon>Mycoplasmatota</taxon>
        <taxon>Mollicutes</taxon>
        <taxon>Mycoplasmataceae</taxon>
        <taxon>Mycoplasma</taxon>
    </lineage>
</organism>
<dbReference type="EMBL" id="MT872811">
    <property type="protein sequence ID" value="QWS78928.1"/>
    <property type="molecule type" value="Genomic_DNA"/>
</dbReference>
<evidence type="ECO:0000313" key="2">
    <source>
        <dbReference type="EMBL" id="QWS78798.1"/>
    </source>
</evidence>
<protein>
    <submittedName>
        <fullName evidence="1">Uncharacterized protein</fullName>
    </submittedName>
</protein>
<proteinExistence type="predicted"/>
<dbReference type="EMBL" id="MT872806">
    <property type="protein sequence ID" value="QWS78841.1"/>
    <property type="molecule type" value="Genomic_DNA"/>
</dbReference>